<keyword evidence="2 8" id="KW-0436">Ligase</keyword>
<proteinExistence type="predicted"/>
<dbReference type="Pfam" id="PF02786">
    <property type="entry name" value="CPSase_L_D2"/>
    <property type="match status" value="1"/>
</dbReference>
<dbReference type="Pfam" id="PF02785">
    <property type="entry name" value="Biotin_carb_C"/>
    <property type="match status" value="1"/>
</dbReference>
<dbReference type="InterPro" id="IPR011761">
    <property type="entry name" value="ATP-grasp"/>
</dbReference>
<dbReference type="InterPro" id="IPR005479">
    <property type="entry name" value="CPAse_ATP-bd"/>
</dbReference>
<dbReference type="InterPro" id="IPR000089">
    <property type="entry name" value="Biotin_lipoyl"/>
</dbReference>
<dbReference type="GO" id="GO:0005524">
    <property type="term" value="F:ATP binding"/>
    <property type="evidence" value="ECO:0007669"/>
    <property type="project" value="UniProtKB-UniRule"/>
</dbReference>
<dbReference type="GO" id="GO:0046872">
    <property type="term" value="F:metal ion binding"/>
    <property type="evidence" value="ECO:0007669"/>
    <property type="project" value="InterPro"/>
</dbReference>
<dbReference type="InterPro" id="IPR051602">
    <property type="entry name" value="ACC_Biotin_Carboxylase"/>
</dbReference>
<name>A0A486Q0K3_KLEPN</name>
<dbReference type="PANTHER" id="PTHR48095:SF2">
    <property type="entry name" value="BIOTIN CARBOXYLASE, CHLOROPLASTIC"/>
    <property type="match status" value="1"/>
</dbReference>
<dbReference type="Gene3D" id="3.30.470.20">
    <property type="entry name" value="ATP-grasp fold, B domain"/>
    <property type="match status" value="1"/>
</dbReference>
<dbReference type="AlphaFoldDB" id="A0A486Q0K3"/>
<reference evidence="8" key="1">
    <citation type="submission" date="2019-03" db="EMBL/GenBank/DDBJ databases">
        <authorList>
            <consortium name="Pathogen Informatics"/>
        </authorList>
    </citation>
    <scope>NUCLEOTIDE SEQUENCE</scope>
    <source>
        <strain evidence="8">5012STDY7626445</strain>
    </source>
</reference>
<sequence length="463" mass="50753">MKARQLAKRVGTPLVAGTQDPVNSVDDVMKFAEQYGLPLVIKAAYGGGGRGMKVVWRREDIPELYVSAVREAVTAFGRGECFIERFLDRPRHIEAQVLADKYGNVQVLGTRDCSLQRRNQKLIEEAPAPFLSDEQRQRIHDAARELCREAAYCGAGTVEFLLSPEGEFSFLEVNTRLQVEHTVTEETTGIDLVIAQLEIARGKRLDNTETPPPHGHAFEFRINAEDPARGFLPVSGTISDFSPPSGIGIRLDSGVRTGSTVPPTFDSLLAKLIVWAPSREMALARARRALAEFKIEGLASVLPFHRAALQEPDFITAPFSVHTRWIETDFAVDLPLADRTLPAREESLTCVWIELDGKRVALGLPDSLLNGVTQPDAQPARPLRVNAGVVEAPISGVLLSWHVEESQQVSEGDPIAMMEAMKMETQLYAPCAGRITLRAAAGEMVTAGTMLADIHRDTDPMAS</sequence>
<dbReference type="Pfam" id="PF00364">
    <property type="entry name" value="Biotin_lipoyl"/>
    <property type="match status" value="1"/>
</dbReference>
<evidence type="ECO:0000256" key="1">
    <source>
        <dbReference type="ARBA" id="ARBA00013263"/>
    </source>
</evidence>
<dbReference type="InterPro" id="IPR001882">
    <property type="entry name" value="Biotin_BS"/>
</dbReference>
<dbReference type="SUPFAM" id="SSF51230">
    <property type="entry name" value="Single hybrid motif"/>
    <property type="match status" value="1"/>
</dbReference>
<dbReference type="PROSITE" id="PS50975">
    <property type="entry name" value="ATP_GRASP"/>
    <property type="match status" value="1"/>
</dbReference>
<evidence type="ECO:0000313" key="8">
    <source>
        <dbReference type="EMBL" id="VGL82288.1"/>
    </source>
</evidence>
<dbReference type="SUPFAM" id="SSF51246">
    <property type="entry name" value="Rudiment single hybrid motif"/>
    <property type="match status" value="1"/>
</dbReference>
<protein>
    <recommendedName>
        <fullName evidence="1">biotin carboxylase</fullName>
        <ecNumber evidence="1">6.3.4.14</ecNumber>
    </recommendedName>
</protein>
<dbReference type="GO" id="GO:0004075">
    <property type="term" value="F:biotin carboxylase activity"/>
    <property type="evidence" value="ECO:0007669"/>
    <property type="project" value="UniProtKB-EC"/>
</dbReference>
<dbReference type="InterPro" id="IPR011054">
    <property type="entry name" value="Rudment_hybrid_motif"/>
</dbReference>
<keyword evidence="3 7" id="KW-0547">Nucleotide-binding</keyword>
<dbReference type="PANTHER" id="PTHR48095">
    <property type="entry name" value="PYRUVATE CARBOXYLASE SUBUNIT A"/>
    <property type="match status" value="1"/>
</dbReference>
<organism evidence="8">
    <name type="scientific">Klebsiella pneumoniae</name>
    <dbReference type="NCBI Taxonomy" id="573"/>
    <lineage>
        <taxon>Bacteria</taxon>
        <taxon>Pseudomonadati</taxon>
        <taxon>Pseudomonadota</taxon>
        <taxon>Gammaproteobacteria</taxon>
        <taxon>Enterobacterales</taxon>
        <taxon>Enterobacteriaceae</taxon>
        <taxon>Klebsiella/Raoultella group</taxon>
        <taxon>Klebsiella</taxon>
        <taxon>Klebsiella pneumoniae complex</taxon>
    </lineage>
</organism>
<evidence type="ECO:0000256" key="2">
    <source>
        <dbReference type="ARBA" id="ARBA00022598"/>
    </source>
</evidence>
<evidence type="ECO:0000256" key="3">
    <source>
        <dbReference type="ARBA" id="ARBA00022741"/>
    </source>
</evidence>
<evidence type="ECO:0000256" key="6">
    <source>
        <dbReference type="ARBA" id="ARBA00048600"/>
    </source>
</evidence>
<dbReference type="PROSITE" id="PS00188">
    <property type="entry name" value="BIOTIN"/>
    <property type="match status" value="1"/>
</dbReference>
<dbReference type="SMART" id="SM00878">
    <property type="entry name" value="Biotin_carb_C"/>
    <property type="match status" value="1"/>
</dbReference>
<dbReference type="RefSeq" id="WP_004187000.1">
    <property type="nucleotide sequence ID" value="NZ_BIGV01000029.1"/>
</dbReference>
<dbReference type="Gene3D" id="2.40.50.100">
    <property type="match status" value="1"/>
</dbReference>
<dbReference type="FunFam" id="3.30.1490.20:FF:000003">
    <property type="entry name" value="acetyl-CoA carboxylase isoform X1"/>
    <property type="match status" value="1"/>
</dbReference>
<dbReference type="InterPro" id="IPR011764">
    <property type="entry name" value="Biotin_carboxylation_dom"/>
</dbReference>
<gene>
    <name evidence="8" type="primary">cfiB_1</name>
    <name evidence="8" type="ORF">SAMEA4873647_03938</name>
</gene>
<comment type="catalytic activity">
    <reaction evidence="6">
        <text>N(6)-biotinyl-L-lysyl-[protein] + hydrogencarbonate + ATP = N(6)-carboxybiotinyl-L-lysyl-[protein] + ADP + phosphate + H(+)</text>
        <dbReference type="Rhea" id="RHEA:13501"/>
        <dbReference type="Rhea" id="RHEA-COMP:10505"/>
        <dbReference type="Rhea" id="RHEA-COMP:10506"/>
        <dbReference type="ChEBI" id="CHEBI:15378"/>
        <dbReference type="ChEBI" id="CHEBI:17544"/>
        <dbReference type="ChEBI" id="CHEBI:30616"/>
        <dbReference type="ChEBI" id="CHEBI:43474"/>
        <dbReference type="ChEBI" id="CHEBI:83144"/>
        <dbReference type="ChEBI" id="CHEBI:83145"/>
        <dbReference type="ChEBI" id="CHEBI:456216"/>
        <dbReference type="EC" id="6.3.4.14"/>
    </reaction>
</comment>
<keyword evidence="5" id="KW-0092">Biotin</keyword>
<evidence type="ECO:0000256" key="4">
    <source>
        <dbReference type="ARBA" id="ARBA00022840"/>
    </source>
</evidence>
<dbReference type="PROSITE" id="PS50979">
    <property type="entry name" value="BC"/>
    <property type="match status" value="1"/>
</dbReference>
<dbReference type="SUPFAM" id="SSF56059">
    <property type="entry name" value="Glutathione synthetase ATP-binding domain-like"/>
    <property type="match status" value="1"/>
</dbReference>
<dbReference type="PROSITE" id="PS50968">
    <property type="entry name" value="BIOTINYL_LIPOYL"/>
    <property type="match status" value="1"/>
</dbReference>
<dbReference type="EC" id="6.3.4.14" evidence="1"/>
<dbReference type="PROSITE" id="PS00867">
    <property type="entry name" value="CPSASE_2"/>
    <property type="match status" value="1"/>
</dbReference>
<accession>A0A486Q0K3</accession>
<dbReference type="EMBL" id="CAAHCR010000005">
    <property type="protein sequence ID" value="VGL82288.1"/>
    <property type="molecule type" value="Genomic_DNA"/>
</dbReference>
<evidence type="ECO:0000256" key="7">
    <source>
        <dbReference type="PROSITE-ProRule" id="PRU00409"/>
    </source>
</evidence>
<evidence type="ECO:0000256" key="5">
    <source>
        <dbReference type="ARBA" id="ARBA00023267"/>
    </source>
</evidence>
<keyword evidence="4 7" id="KW-0067">ATP-binding</keyword>
<dbReference type="CDD" id="cd06850">
    <property type="entry name" value="biotinyl_domain"/>
    <property type="match status" value="1"/>
</dbReference>
<dbReference type="InterPro" id="IPR005482">
    <property type="entry name" value="Biotin_COase_C"/>
</dbReference>
<dbReference type="InterPro" id="IPR011053">
    <property type="entry name" value="Single_hybrid_motif"/>
</dbReference>